<dbReference type="Proteomes" id="UP001163846">
    <property type="component" value="Unassembled WGS sequence"/>
</dbReference>
<feature type="compositionally biased region" description="Basic and acidic residues" evidence="1">
    <location>
        <begin position="189"/>
        <end position="200"/>
    </location>
</feature>
<protein>
    <submittedName>
        <fullName evidence="2">Uncharacterized protein</fullName>
    </submittedName>
</protein>
<evidence type="ECO:0000313" key="2">
    <source>
        <dbReference type="EMBL" id="KAJ3841430.1"/>
    </source>
</evidence>
<feature type="region of interest" description="Disordered" evidence="1">
    <location>
        <begin position="176"/>
        <end position="200"/>
    </location>
</feature>
<feature type="region of interest" description="Disordered" evidence="1">
    <location>
        <begin position="135"/>
        <end position="163"/>
    </location>
</feature>
<keyword evidence="3" id="KW-1185">Reference proteome</keyword>
<evidence type="ECO:0000256" key="1">
    <source>
        <dbReference type="SAM" id="MobiDB-lite"/>
    </source>
</evidence>
<dbReference type="AlphaFoldDB" id="A0AA38PEG5"/>
<organism evidence="2 3">
    <name type="scientific">Lentinula raphanica</name>
    <dbReference type="NCBI Taxonomy" id="153919"/>
    <lineage>
        <taxon>Eukaryota</taxon>
        <taxon>Fungi</taxon>
        <taxon>Dikarya</taxon>
        <taxon>Basidiomycota</taxon>
        <taxon>Agaricomycotina</taxon>
        <taxon>Agaricomycetes</taxon>
        <taxon>Agaricomycetidae</taxon>
        <taxon>Agaricales</taxon>
        <taxon>Marasmiineae</taxon>
        <taxon>Omphalotaceae</taxon>
        <taxon>Lentinula</taxon>
    </lineage>
</organism>
<proteinExistence type="predicted"/>
<feature type="compositionally biased region" description="Pro residues" evidence="1">
    <location>
        <begin position="139"/>
        <end position="151"/>
    </location>
</feature>
<evidence type="ECO:0000313" key="3">
    <source>
        <dbReference type="Proteomes" id="UP001163846"/>
    </source>
</evidence>
<name>A0AA38PEG5_9AGAR</name>
<dbReference type="EMBL" id="MU806039">
    <property type="protein sequence ID" value="KAJ3841430.1"/>
    <property type="molecule type" value="Genomic_DNA"/>
</dbReference>
<reference evidence="2" key="1">
    <citation type="submission" date="2022-08" db="EMBL/GenBank/DDBJ databases">
        <authorList>
            <consortium name="DOE Joint Genome Institute"/>
            <person name="Min B."/>
            <person name="Riley R."/>
            <person name="Sierra-Patev S."/>
            <person name="Naranjo-Ortiz M."/>
            <person name="Looney B."/>
            <person name="Konkel Z."/>
            <person name="Slot J.C."/>
            <person name="Sakamoto Y."/>
            <person name="Steenwyk J.L."/>
            <person name="Rokas A."/>
            <person name="Carro J."/>
            <person name="Camarero S."/>
            <person name="Ferreira P."/>
            <person name="Molpeceres G."/>
            <person name="Ruiz-Duenas F.J."/>
            <person name="Serrano A."/>
            <person name="Henrissat B."/>
            <person name="Drula E."/>
            <person name="Hughes K.W."/>
            <person name="Mata J.L."/>
            <person name="Ishikawa N.K."/>
            <person name="Vargas-Isla R."/>
            <person name="Ushijima S."/>
            <person name="Smith C.A."/>
            <person name="Ahrendt S."/>
            <person name="Andreopoulos W."/>
            <person name="He G."/>
            <person name="Labutti K."/>
            <person name="Lipzen A."/>
            <person name="Ng V."/>
            <person name="Sandor L."/>
            <person name="Barry K."/>
            <person name="Martinez A.T."/>
            <person name="Xiao Y."/>
            <person name="Gibbons J.G."/>
            <person name="Terashima K."/>
            <person name="Hibbett D.S."/>
            <person name="Grigoriev I.V."/>
        </authorList>
    </citation>
    <scope>NUCLEOTIDE SEQUENCE</scope>
    <source>
        <strain evidence="2">TFB9207</strain>
    </source>
</reference>
<sequence>MSSSTNLSAHARTVSVTIDANADDQNTESQWKAEVAEHHAFIRNTRISILKDSRKRSLDSCFTDECNLRSLIGGPKITFWCHYTHWVDGHVSSTNEGYYDEFVSKKKTNSAMDRAIMTVIADLDRQAWEGFVAKEFENQPPPPSPSPSVPKPKPKPGTKSTRSLIRKYTLRALDSVHTPKTPISTKPSSKAEESSGWKKDASGQTLRKAVLLANAVNMARMVFKQCGVQSREKSVMLKKERGSALSAVQA</sequence>
<gene>
    <name evidence="2" type="ORF">F5878DRAFT_658503</name>
</gene>
<accession>A0AA38PEG5</accession>
<comment type="caution">
    <text evidence="2">The sequence shown here is derived from an EMBL/GenBank/DDBJ whole genome shotgun (WGS) entry which is preliminary data.</text>
</comment>